<organism evidence="3 4">
    <name type="scientific">Paucilactobacillus nenjiangensis</name>
    <dbReference type="NCBI Taxonomy" id="1296540"/>
    <lineage>
        <taxon>Bacteria</taxon>
        <taxon>Bacillati</taxon>
        <taxon>Bacillota</taxon>
        <taxon>Bacilli</taxon>
        <taxon>Lactobacillales</taxon>
        <taxon>Lactobacillaceae</taxon>
        <taxon>Paucilactobacillus</taxon>
    </lineage>
</organism>
<evidence type="ECO:0000256" key="1">
    <source>
        <dbReference type="SAM" id="MobiDB-lite"/>
    </source>
</evidence>
<evidence type="ECO:0000256" key="2">
    <source>
        <dbReference type="SAM" id="Phobius"/>
    </source>
</evidence>
<feature type="region of interest" description="Disordered" evidence="1">
    <location>
        <begin position="73"/>
        <end position="92"/>
    </location>
</feature>
<protein>
    <submittedName>
        <fullName evidence="3">Uncharacterized protein</fullName>
    </submittedName>
</protein>
<feature type="transmembrane region" description="Helical" evidence="2">
    <location>
        <begin position="45"/>
        <end position="66"/>
    </location>
</feature>
<keyword evidence="2" id="KW-0472">Membrane</keyword>
<keyword evidence="4" id="KW-1185">Reference proteome</keyword>
<keyword evidence="2" id="KW-0812">Transmembrane</keyword>
<feature type="transmembrane region" description="Helical" evidence="2">
    <location>
        <begin position="12"/>
        <end position="33"/>
    </location>
</feature>
<evidence type="ECO:0000313" key="3">
    <source>
        <dbReference type="EMBL" id="QER66655.1"/>
    </source>
</evidence>
<gene>
    <name evidence="3" type="ORF">F0161_01415</name>
</gene>
<keyword evidence="2" id="KW-1133">Transmembrane helix</keyword>
<reference evidence="3 4" key="1">
    <citation type="submission" date="2019-09" db="EMBL/GenBank/DDBJ databases">
        <title>Complete Genome Sequence of Lactobacillus nenjiangensis SH-Y15, isolated from sauerkraut.</title>
        <authorList>
            <person name="Yang H."/>
        </authorList>
    </citation>
    <scope>NUCLEOTIDE SEQUENCE [LARGE SCALE GENOMIC DNA]</scope>
    <source>
        <strain evidence="3 4">SH-Y15</strain>
    </source>
</reference>
<name>A0A5P1WZS3_9LACO</name>
<dbReference type="RefSeq" id="WP_150203335.1">
    <property type="nucleotide sequence ID" value="NZ_CP043939.1"/>
</dbReference>
<sequence>MKKCKNDDLHTIGIGVALISAALIIGPLVQVMYGHKLSFYFFDVLHGWAAFAACFAIFLIGLAMTFMTEKITPKHRDKKETKETTDDKNQEK</sequence>
<dbReference type="KEGG" id="lnn:F0161_01415"/>
<accession>A0A5P1WZS3</accession>
<dbReference type="OrthoDB" id="9936398at2"/>
<dbReference type="EMBL" id="CP043939">
    <property type="protein sequence ID" value="QER66655.1"/>
    <property type="molecule type" value="Genomic_DNA"/>
</dbReference>
<proteinExistence type="predicted"/>
<dbReference type="Proteomes" id="UP000325295">
    <property type="component" value="Chromosome"/>
</dbReference>
<evidence type="ECO:0000313" key="4">
    <source>
        <dbReference type="Proteomes" id="UP000325295"/>
    </source>
</evidence>
<dbReference type="AlphaFoldDB" id="A0A5P1WZS3"/>